<accession>A0ABS5PV10</accession>
<keyword evidence="2" id="KW-1133">Transmembrane helix</keyword>
<comment type="caution">
    <text evidence="6">The sequence shown here is derived from an EMBL/GenBank/DDBJ whole genome shotgun (WGS) entry which is preliminary data.</text>
</comment>
<dbReference type="Gene3D" id="1.10.287.470">
    <property type="entry name" value="Helix hairpin bin"/>
    <property type="match status" value="1"/>
</dbReference>
<evidence type="ECO:0000256" key="1">
    <source>
        <dbReference type="SAM" id="MobiDB-lite"/>
    </source>
</evidence>
<keyword evidence="2" id="KW-0472">Membrane</keyword>
<protein>
    <submittedName>
        <fullName evidence="6">Efflux RND transporter periplasmic adaptor subunit</fullName>
    </submittedName>
</protein>
<dbReference type="InterPro" id="IPR058625">
    <property type="entry name" value="MdtA-like_BSH"/>
</dbReference>
<keyword evidence="2" id="KW-0812">Transmembrane</keyword>
<dbReference type="Gene3D" id="2.40.30.170">
    <property type="match status" value="2"/>
</dbReference>
<feature type="transmembrane region" description="Helical" evidence="2">
    <location>
        <begin position="24"/>
        <end position="43"/>
    </location>
</feature>
<organism evidence="6 7">
    <name type="scientific">Fusibacter paucivorans</name>
    <dbReference type="NCBI Taxonomy" id="76009"/>
    <lineage>
        <taxon>Bacteria</taxon>
        <taxon>Bacillati</taxon>
        <taxon>Bacillota</taxon>
        <taxon>Clostridia</taxon>
        <taxon>Eubacteriales</taxon>
        <taxon>Eubacteriales Family XII. Incertae Sedis</taxon>
        <taxon>Fusibacter</taxon>
    </lineage>
</organism>
<feature type="domain" description="YknX-like beta-barrel" evidence="5">
    <location>
        <begin position="137"/>
        <end position="222"/>
    </location>
</feature>
<evidence type="ECO:0000313" key="6">
    <source>
        <dbReference type="EMBL" id="MBS7527912.1"/>
    </source>
</evidence>
<name>A0ABS5PV10_9FIRM</name>
<feature type="domain" description="CusB-like beta-barrel" evidence="4">
    <location>
        <begin position="443"/>
        <end position="514"/>
    </location>
</feature>
<feature type="domain" description="Multidrug resistance protein MdtA-like barrel-sandwich hybrid" evidence="3">
    <location>
        <begin position="259"/>
        <end position="436"/>
    </location>
</feature>
<evidence type="ECO:0000259" key="5">
    <source>
        <dbReference type="Pfam" id="PF25990"/>
    </source>
</evidence>
<dbReference type="Proteomes" id="UP000746471">
    <property type="component" value="Unassembled WGS sequence"/>
</dbReference>
<sequence>MSEKQMQSNSASEKPKKGGRGKKVIGVLLLIVIAAAGYGLYYFNQHSNYFTTENAKVTAKMYSVTPLSDGELIEWSVNAGEKVAKNQVLGRQATLPYITSPIDGTVVVNSGIAGQMASPATQLAVVADTDHLYIGVNVEETDIAKVKVGQTVDVTLDAYPGTTFKGVVSNIDLITQTYFSGATSFSTSGTFTKVTQLIPVKVFIKNPEQLPMTFGMNATVKIHIGESVSEETAAAAAALAAVETTPRIYTATLEASDSIDVIPNVAGKVENIYKSVGDSVKAGDLLFELSKTDRELVANQAAASYKIAETTYQSSLTSYNSKSSVTPARIAYQNAADNYDRIKALYDSGSASKTSLDSAKAQMDSAKAQLDTASQGIVTSLETTKAQVDAAKASWDIALKNLEDCTVKAPMDGEIAMDSIDIGDMVSSQTKAMSIIDAKEVKLTIEVTESQIGGVTAGEDVTVTVPALGIVRTGKIITVAPASDAATGTFPVDITVSNDDSALKPGMVVQVTLTN</sequence>
<dbReference type="Pfam" id="PF25990">
    <property type="entry name" value="Beta-barrel_YknX"/>
    <property type="match status" value="1"/>
</dbReference>
<dbReference type="PANTHER" id="PTHR30469">
    <property type="entry name" value="MULTIDRUG RESISTANCE PROTEIN MDTA"/>
    <property type="match status" value="1"/>
</dbReference>
<evidence type="ECO:0000256" key="2">
    <source>
        <dbReference type="SAM" id="Phobius"/>
    </source>
</evidence>
<dbReference type="SUPFAM" id="SSF111369">
    <property type="entry name" value="HlyD-like secretion proteins"/>
    <property type="match status" value="3"/>
</dbReference>
<feature type="compositionally biased region" description="Polar residues" evidence="1">
    <location>
        <begin position="1"/>
        <end position="12"/>
    </location>
</feature>
<keyword evidence="7" id="KW-1185">Reference proteome</keyword>
<evidence type="ECO:0000259" key="4">
    <source>
        <dbReference type="Pfam" id="PF25954"/>
    </source>
</evidence>
<dbReference type="RefSeq" id="WP_213237772.1">
    <property type="nucleotide sequence ID" value="NZ_JAHBCL010000027.1"/>
</dbReference>
<dbReference type="Pfam" id="PF25917">
    <property type="entry name" value="BSH_RND"/>
    <property type="match status" value="1"/>
</dbReference>
<dbReference type="EMBL" id="JAHBCL010000027">
    <property type="protein sequence ID" value="MBS7527912.1"/>
    <property type="molecule type" value="Genomic_DNA"/>
</dbReference>
<dbReference type="Pfam" id="PF25954">
    <property type="entry name" value="Beta-barrel_RND_2"/>
    <property type="match status" value="1"/>
</dbReference>
<evidence type="ECO:0000313" key="7">
    <source>
        <dbReference type="Proteomes" id="UP000746471"/>
    </source>
</evidence>
<dbReference type="InterPro" id="IPR058636">
    <property type="entry name" value="Beta-barrel_YknX"/>
</dbReference>
<dbReference type="Gene3D" id="2.40.50.100">
    <property type="match status" value="2"/>
</dbReference>
<proteinExistence type="predicted"/>
<dbReference type="InterPro" id="IPR058792">
    <property type="entry name" value="Beta-barrel_RND_2"/>
</dbReference>
<evidence type="ECO:0000259" key="3">
    <source>
        <dbReference type="Pfam" id="PF25917"/>
    </source>
</evidence>
<feature type="region of interest" description="Disordered" evidence="1">
    <location>
        <begin position="1"/>
        <end position="20"/>
    </location>
</feature>
<gene>
    <name evidence="6" type="ORF">KHM83_14600</name>
</gene>
<reference evidence="6 7" key="1">
    <citation type="submission" date="2021-05" db="EMBL/GenBank/DDBJ databases">
        <title>Fusibacter ferrireducens sp. nov., an anaerobic, sulfur- and Fe-reducing bacterium isolated from the mangrove sediment.</title>
        <authorList>
            <person name="Qiu D."/>
        </authorList>
    </citation>
    <scope>NUCLEOTIDE SEQUENCE [LARGE SCALE GENOMIC DNA]</scope>
    <source>
        <strain evidence="6 7">DSM 12116</strain>
    </source>
</reference>